<dbReference type="RefSeq" id="WP_013662300.1">
    <property type="nucleotide sequence ID" value="NC_015276.1"/>
</dbReference>
<keyword evidence="1" id="KW-0812">Transmembrane</keyword>
<organism evidence="2 3">
    <name type="scientific">Marinomonas mediterranea (strain ATCC 700492 / JCM 21426 / NBRC 103028 / MMB-1)</name>
    <dbReference type="NCBI Taxonomy" id="717774"/>
    <lineage>
        <taxon>Bacteria</taxon>
        <taxon>Pseudomonadati</taxon>
        <taxon>Pseudomonadota</taxon>
        <taxon>Gammaproteobacteria</taxon>
        <taxon>Oceanospirillales</taxon>
        <taxon>Oceanospirillaceae</taxon>
        <taxon>Marinomonas</taxon>
    </lineage>
</organism>
<sequence>MKTVISQSIKVKLSGYLSLIQGAIFLISILWYVILLMPIGVELRALSVDQLALITEHKGMLQLFYGIAYVLFALLLVGLNIAICKVDNTSIMNNIALIMGSIWSGFLLGCGLLVIASFEYIAMPHSDNSIKLNLLMFVSVIVEAIGGGNELVGGIWVASISISLKKACHIGSSQCLLGLAIGVIGIMTVVPSLGELGALFGIGMIVWFAALGVTQLKSREGAYA</sequence>
<proteinExistence type="predicted"/>
<feature type="transmembrane region" description="Helical" evidence="1">
    <location>
        <begin position="61"/>
        <end position="83"/>
    </location>
</feature>
<dbReference type="KEGG" id="mme:Marme_3181"/>
<feature type="transmembrane region" description="Helical" evidence="1">
    <location>
        <begin position="95"/>
        <end position="122"/>
    </location>
</feature>
<feature type="transmembrane region" description="Helical" evidence="1">
    <location>
        <begin position="134"/>
        <end position="158"/>
    </location>
</feature>
<accession>F2K309</accession>
<gene>
    <name evidence="2" type="ordered locus">Marme_3181</name>
</gene>
<evidence type="ECO:0000313" key="3">
    <source>
        <dbReference type="Proteomes" id="UP000001062"/>
    </source>
</evidence>
<feature type="transmembrane region" description="Helical" evidence="1">
    <location>
        <begin position="170"/>
        <end position="190"/>
    </location>
</feature>
<dbReference type="PATRIC" id="fig|717774.3.peg.3273"/>
<evidence type="ECO:0000256" key="1">
    <source>
        <dbReference type="SAM" id="Phobius"/>
    </source>
</evidence>
<evidence type="ECO:0000313" key="2">
    <source>
        <dbReference type="EMBL" id="ADZ92398.1"/>
    </source>
</evidence>
<reference evidence="2 3" key="1">
    <citation type="journal article" date="2012" name="Stand. Genomic Sci.">
        <title>Complete genome sequence of the melanogenic marine bacterium Marinomonas mediterranea type strain (MMB-1(T)).</title>
        <authorList>
            <person name="Lucas-Elio P."/>
            <person name="Goodwin L."/>
            <person name="Woyke T."/>
            <person name="Pitluck S."/>
            <person name="Nolan M."/>
            <person name="Kyrpides N.C."/>
            <person name="Detter J.C."/>
            <person name="Copeland A."/>
            <person name="Teshima H."/>
            <person name="Bruce D."/>
            <person name="Detter C."/>
            <person name="Tapia R."/>
            <person name="Han S."/>
            <person name="Land M.L."/>
            <person name="Ivanova N."/>
            <person name="Mikhailova N."/>
            <person name="Johnston A.W."/>
            <person name="Sanchez-Amat A."/>
        </authorList>
    </citation>
    <scope>NUCLEOTIDE SEQUENCE [LARGE SCALE GENOMIC DNA]</scope>
    <source>
        <strain evidence="3">ATCC 700492 / JCM 21426 / NBRC 103028 / MMB-1</strain>
    </source>
</reference>
<dbReference type="eggNOG" id="ENOG502Z8X1">
    <property type="taxonomic scope" value="Bacteria"/>
</dbReference>
<name>F2K309_MARM1</name>
<keyword evidence="1" id="KW-1133">Transmembrane helix</keyword>
<dbReference type="OrthoDB" id="1162205at2"/>
<keyword evidence="1" id="KW-0472">Membrane</keyword>
<dbReference type="STRING" id="717774.Marme_3181"/>
<dbReference type="HOGENOM" id="CLU_107033_0_0_6"/>
<feature type="transmembrane region" description="Helical" evidence="1">
    <location>
        <begin position="16"/>
        <end position="41"/>
    </location>
</feature>
<dbReference type="EMBL" id="CP002583">
    <property type="protein sequence ID" value="ADZ92398.1"/>
    <property type="molecule type" value="Genomic_DNA"/>
</dbReference>
<protein>
    <submittedName>
        <fullName evidence="2">Uncharacterized protein</fullName>
    </submittedName>
</protein>
<feature type="transmembrane region" description="Helical" evidence="1">
    <location>
        <begin position="196"/>
        <end position="214"/>
    </location>
</feature>
<dbReference type="Proteomes" id="UP000001062">
    <property type="component" value="Chromosome"/>
</dbReference>
<keyword evidence="3" id="KW-1185">Reference proteome</keyword>
<dbReference type="AlphaFoldDB" id="F2K309"/>